<proteinExistence type="predicted"/>
<evidence type="ECO:0000256" key="1">
    <source>
        <dbReference type="SAM" id="MobiDB-lite"/>
    </source>
</evidence>
<evidence type="ECO:0000313" key="3">
    <source>
        <dbReference type="Proteomes" id="UP001165090"/>
    </source>
</evidence>
<feature type="compositionally biased region" description="Gly residues" evidence="1">
    <location>
        <begin position="144"/>
        <end position="175"/>
    </location>
</feature>
<gene>
    <name evidence="2" type="ORF">VaNZ11_015612</name>
</gene>
<keyword evidence="3" id="KW-1185">Reference proteome</keyword>
<accession>A0ABQ5SMG4</accession>
<dbReference type="EMBL" id="BSDZ01000094">
    <property type="protein sequence ID" value="GLI70673.1"/>
    <property type="molecule type" value="Genomic_DNA"/>
</dbReference>
<organism evidence="2 3">
    <name type="scientific">Volvox africanus</name>
    <dbReference type="NCBI Taxonomy" id="51714"/>
    <lineage>
        <taxon>Eukaryota</taxon>
        <taxon>Viridiplantae</taxon>
        <taxon>Chlorophyta</taxon>
        <taxon>core chlorophytes</taxon>
        <taxon>Chlorophyceae</taxon>
        <taxon>CS clade</taxon>
        <taxon>Chlamydomonadales</taxon>
        <taxon>Volvocaceae</taxon>
        <taxon>Volvox</taxon>
    </lineage>
</organism>
<reference evidence="2 3" key="1">
    <citation type="journal article" date="2023" name="IScience">
        <title>Expanded male sex-determining region conserved during the evolution of homothallism in the green alga Volvox.</title>
        <authorList>
            <person name="Yamamoto K."/>
            <person name="Matsuzaki R."/>
            <person name="Mahakham W."/>
            <person name="Heman W."/>
            <person name="Sekimoto H."/>
            <person name="Kawachi M."/>
            <person name="Minakuchi Y."/>
            <person name="Toyoda A."/>
            <person name="Nozaki H."/>
        </authorList>
    </citation>
    <scope>NUCLEOTIDE SEQUENCE [LARGE SCALE GENOMIC DNA]</scope>
    <source>
        <strain evidence="2 3">NIES-4468</strain>
    </source>
</reference>
<name>A0ABQ5SMG4_9CHLO</name>
<protein>
    <submittedName>
        <fullName evidence="2">Uncharacterized protein</fullName>
    </submittedName>
</protein>
<feature type="region of interest" description="Disordered" evidence="1">
    <location>
        <begin position="117"/>
        <end position="178"/>
    </location>
</feature>
<dbReference type="Proteomes" id="UP001165090">
    <property type="component" value="Unassembled WGS sequence"/>
</dbReference>
<comment type="caution">
    <text evidence="2">The sequence shown here is derived from an EMBL/GenBank/DDBJ whole genome shotgun (WGS) entry which is preliminary data.</text>
</comment>
<evidence type="ECO:0000313" key="2">
    <source>
        <dbReference type="EMBL" id="GLI70673.1"/>
    </source>
</evidence>
<sequence>MKLHSVPGLRATRPASAGRRSVVTCLSANGGASPYPSRPGGGAARFSFMSGDEVPSDAEGDVPTVALRPSGGAFRGVPTQDPGAAGAVGVLSFGRPGGGCTRFNLPQSSTVVIASGPTSAVDAPSRFSRPAGGAARMFPSGLGPSSGGPTSGDGGSGGGSSGGSGSGGSNGGGANGSPADEPLGFSTLAPWALLYLGVCGALYWAHEAVIKKKPVKAAAPTPAPGEAAPVKSCCKKAAAAAAAEKGGKGGK</sequence>